<dbReference type="GO" id="GO:0009736">
    <property type="term" value="P:cytokinin-activated signaling pathway"/>
    <property type="evidence" value="ECO:0007669"/>
    <property type="project" value="TreeGrafter"/>
</dbReference>
<feature type="compositionally biased region" description="Polar residues" evidence="2">
    <location>
        <begin position="165"/>
        <end position="174"/>
    </location>
</feature>
<evidence type="ECO:0000259" key="3">
    <source>
        <dbReference type="PROSITE" id="PS50157"/>
    </source>
</evidence>
<proteinExistence type="predicted"/>
<feature type="compositionally biased region" description="Polar residues" evidence="2">
    <location>
        <begin position="14"/>
        <end position="24"/>
    </location>
</feature>
<dbReference type="GO" id="GO:0005634">
    <property type="term" value="C:nucleus"/>
    <property type="evidence" value="ECO:0007669"/>
    <property type="project" value="TreeGrafter"/>
</dbReference>
<feature type="region of interest" description="Disordered" evidence="2">
    <location>
        <begin position="165"/>
        <end position="185"/>
    </location>
</feature>
<dbReference type="InterPro" id="IPR036236">
    <property type="entry name" value="Znf_C2H2_sf"/>
</dbReference>
<dbReference type="GO" id="GO:0000976">
    <property type="term" value="F:transcription cis-regulatory region binding"/>
    <property type="evidence" value="ECO:0007669"/>
    <property type="project" value="TreeGrafter"/>
</dbReference>
<evidence type="ECO:0000313" key="5">
    <source>
        <dbReference type="Proteomes" id="UP001367508"/>
    </source>
</evidence>
<comment type="caution">
    <text evidence="4">The sequence shown here is derived from an EMBL/GenBank/DDBJ whole genome shotgun (WGS) entry which is preliminary data.</text>
</comment>
<gene>
    <name evidence="4" type="ORF">VNO77_23687</name>
</gene>
<feature type="compositionally biased region" description="Basic and acidic residues" evidence="2">
    <location>
        <begin position="175"/>
        <end position="185"/>
    </location>
</feature>
<dbReference type="EMBL" id="JAYMYQ010000005">
    <property type="protein sequence ID" value="KAK7329517.1"/>
    <property type="molecule type" value="Genomic_DNA"/>
</dbReference>
<protein>
    <recommendedName>
        <fullName evidence="3">C2H2-type domain-containing protein</fullName>
    </recommendedName>
</protein>
<reference evidence="4 5" key="1">
    <citation type="submission" date="2024-01" db="EMBL/GenBank/DDBJ databases">
        <title>The genomes of 5 underutilized Papilionoideae crops provide insights into root nodulation and disease resistanc.</title>
        <authorList>
            <person name="Jiang F."/>
        </authorList>
    </citation>
    <scope>NUCLEOTIDE SEQUENCE [LARGE SCALE GENOMIC DNA]</scope>
    <source>
        <strain evidence="4">LVBAO_FW01</strain>
        <tissue evidence="4">Leaves</tissue>
    </source>
</reference>
<keyword evidence="5" id="KW-1185">Reference proteome</keyword>
<keyword evidence="1" id="KW-0863">Zinc-finger</keyword>
<feature type="domain" description="C2H2-type" evidence="3">
    <location>
        <begin position="54"/>
        <end position="81"/>
    </location>
</feature>
<dbReference type="GO" id="GO:0009740">
    <property type="term" value="P:gibberellic acid mediated signaling pathway"/>
    <property type="evidence" value="ECO:0007669"/>
    <property type="project" value="TreeGrafter"/>
</dbReference>
<dbReference type="GO" id="GO:0010090">
    <property type="term" value="P:trichome morphogenesis"/>
    <property type="evidence" value="ECO:0007669"/>
    <property type="project" value="InterPro"/>
</dbReference>
<evidence type="ECO:0000256" key="2">
    <source>
        <dbReference type="SAM" id="MobiDB-lite"/>
    </source>
</evidence>
<dbReference type="PANTHER" id="PTHR46353">
    <property type="entry name" value="ZINC FINGER PROTEIN 5"/>
    <property type="match status" value="1"/>
</dbReference>
<dbReference type="Proteomes" id="UP001367508">
    <property type="component" value="Unassembled WGS sequence"/>
</dbReference>
<sequence>MSASENPIEENTEGKGSSSPSTTLKLFGFPLTPHPYEDMPPPHITSCCRTYKRFKCQFCFREFANSQALGGHQNAHKRERQSAALSHFPHFHQLFTAPIMVPHGGSGPLIRPRVIHEPWLPNSAWEGSEGPHHEVHFVRSMGASTGTQVQNSIGDGDVDLNLSLASYNSTPPSNSRDKELARWRT</sequence>
<dbReference type="PANTHER" id="PTHR46353:SF23">
    <property type="entry name" value="C2H2 ZINC FINGER-CONTAINING PROTEIN-RELATED"/>
    <property type="match status" value="1"/>
</dbReference>
<evidence type="ECO:0000256" key="1">
    <source>
        <dbReference type="PROSITE-ProRule" id="PRU00042"/>
    </source>
</evidence>
<name>A0AAN9L4V4_CANGL</name>
<organism evidence="4 5">
    <name type="scientific">Canavalia gladiata</name>
    <name type="common">Sword bean</name>
    <name type="synonym">Dolichos gladiatus</name>
    <dbReference type="NCBI Taxonomy" id="3824"/>
    <lineage>
        <taxon>Eukaryota</taxon>
        <taxon>Viridiplantae</taxon>
        <taxon>Streptophyta</taxon>
        <taxon>Embryophyta</taxon>
        <taxon>Tracheophyta</taxon>
        <taxon>Spermatophyta</taxon>
        <taxon>Magnoliopsida</taxon>
        <taxon>eudicotyledons</taxon>
        <taxon>Gunneridae</taxon>
        <taxon>Pentapetalae</taxon>
        <taxon>rosids</taxon>
        <taxon>fabids</taxon>
        <taxon>Fabales</taxon>
        <taxon>Fabaceae</taxon>
        <taxon>Papilionoideae</taxon>
        <taxon>50 kb inversion clade</taxon>
        <taxon>NPAAA clade</taxon>
        <taxon>indigoferoid/millettioid clade</taxon>
        <taxon>Phaseoleae</taxon>
        <taxon>Canavalia</taxon>
    </lineage>
</organism>
<evidence type="ECO:0000313" key="4">
    <source>
        <dbReference type="EMBL" id="KAK7329517.1"/>
    </source>
</evidence>
<dbReference type="AlphaFoldDB" id="A0AAN9L4V4"/>
<dbReference type="PROSITE" id="PS50157">
    <property type="entry name" value="ZINC_FINGER_C2H2_2"/>
    <property type="match status" value="1"/>
</dbReference>
<feature type="region of interest" description="Disordered" evidence="2">
    <location>
        <begin position="1"/>
        <end position="24"/>
    </location>
</feature>
<accession>A0AAN9L4V4</accession>
<keyword evidence="1" id="KW-0479">Metal-binding</keyword>
<dbReference type="InterPro" id="IPR044299">
    <property type="entry name" value="GIS3/ZFP5/ZFP6"/>
</dbReference>
<dbReference type="PROSITE" id="PS00028">
    <property type="entry name" value="ZINC_FINGER_C2H2_1"/>
    <property type="match status" value="1"/>
</dbReference>
<dbReference type="SUPFAM" id="SSF57667">
    <property type="entry name" value="beta-beta-alpha zinc fingers"/>
    <property type="match status" value="1"/>
</dbReference>
<dbReference type="GO" id="GO:0003700">
    <property type="term" value="F:DNA-binding transcription factor activity"/>
    <property type="evidence" value="ECO:0007669"/>
    <property type="project" value="TreeGrafter"/>
</dbReference>
<dbReference type="GO" id="GO:0008270">
    <property type="term" value="F:zinc ion binding"/>
    <property type="evidence" value="ECO:0007669"/>
    <property type="project" value="UniProtKB-KW"/>
</dbReference>
<dbReference type="InterPro" id="IPR013087">
    <property type="entry name" value="Znf_C2H2_type"/>
</dbReference>
<keyword evidence="1" id="KW-0862">Zinc</keyword>